<evidence type="ECO:0000256" key="1">
    <source>
        <dbReference type="ARBA" id="ARBA00010609"/>
    </source>
</evidence>
<dbReference type="EMBL" id="JAVXUP010000080">
    <property type="protein sequence ID" value="KAK3039207.1"/>
    <property type="molecule type" value="Genomic_DNA"/>
</dbReference>
<keyword evidence="5" id="KW-1185">Reference proteome</keyword>
<dbReference type="Proteomes" id="UP001188597">
    <property type="component" value="Unassembled WGS sequence"/>
</dbReference>
<feature type="chain" id="PRO_5041729390" description="Plastocyanin-like domain-containing protein" evidence="2">
    <location>
        <begin position="17"/>
        <end position="165"/>
    </location>
</feature>
<name>A0AA88X3G0_9ASTE</name>
<accession>A0AA88X3G0</accession>
<dbReference type="PANTHER" id="PTHR11709">
    <property type="entry name" value="MULTI-COPPER OXIDASE"/>
    <property type="match status" value="1"/>
</dbReference>
<organism evidence="4 5">
    <name type="scientific">Escallonia herrerae</name>
    <dbReference type="NCBI Taxonomy" id="1293975"/>
    <lineage>
        <taxon>Eukaryota</taxon>
        <taxon>Viridiplantae</taxon>
        <taxon>Streptophyta</taxon>
        <taxon>Embryophyta</taxon>
        <taxon>Tracheophyta</taxon>
        <taxon>Spermatophyta</taxon>
        <taxon>Magnoliopsida</taxon>
        <taxon>eudicotyledons</taxon>
        <taxon>Gunneridae</taxon>
        <taxon>Pentapetalae</taxon>
        <taxon>asterids</taxon>
        <taxon>campanulids</taxon>
        <taxon>Escalloniales</taxon>
        <taxon>Escalloniaceae</taxon>
        <taxon>Escallonia</taxon>
    </lineage>
</organism>
<sequence length="165" mass="18860">MKLTDLLATLLTLFRTLPPRTPLKLADNYANGSGVYRLDKYPVHSVNQLPVNGTFVVTGNHKGWLEIVFKNELDVMDAWHLDGFGFYVVGFGDGEWTPESRSTYNLYDPVVRSTVQVYPGGWSSVYAYLDNPGMWNLRSQHLKNWFLGQELYVRVYDPDPIPAKE</sequence>
<dbReference type="GO" id="GO:0005507">
    <property type="term" value="F:copper ion binding"/>
    <property type="evidence" value="ECO:0007669"/>
    <property type="project" value="InterPro"/>
</dbReference>
<evidence type="ECO:0000256" key="2">
    <source>
        <dbReference type="SAM" id="SignalP"/>
    </source>
</evidence>
<dbReference type="InterPro" id="IPR045087">
    <property type="entry name" value="Cu-oxidase_fam"/>
</dbReference>
<dbReference type="Gene3D" id="2.60.40.420">
    <property type="entry name" value="Cupredoxins - blue copper proteins"/>
    <property type="match status" value="1"/>
</dbReference>
<reference evidence="4" key="1">
    <citation type="submission" date="2022-12" db="EMBL/GenBank/DDBJ databases">
        <title>Draft genome assemblies for two species of Escallonia (Escalloniales).</title>
        <authorList>
            <person name="Chanderbali A."/>
            <person name="Dervinis C."/>
            <person name="Anghel I."/>
            <person name="Soltis D."/>
            <person name="Soltis P."/>
            <person name="Zapata F."/>
        </authorList>
    </citation>
    <scope>NUCLEOTIDE SEQUENCE</scope>
    <source>
        <strain evidence="4">UCBG64.0493</strain>
        <tissue evidence="4">Leaf</tissue>
    </source>
</reference>
<evidence type="ECO:0000313" key="5">
    <source>
        <dbReference type="Proteomes" id="UP001188597"/>
    </source>
</evidence>
<proteinExistence type="inferred from homology"/>
<feature type="signal peptide" evidence="2">
    <location>
        <begin position="1"/>
        <end position="16"/>
    </location>
</feature>
<comment type="caution">
    <text evidence="4">The sequence shown here is derived from an EMBL/GenBank/DDBJ whole genome shotgun (WGS) entry which is preliminary data.</text>
</comment>
<dbReference type="GO" id="GO:0005886">
    <property type="term" value="C:plasma membrane"/>
    <property type="evidence" value="ECO:0007669"/>
    <property type="project" value="TreeGrafter"/>
</dbReference>
<dbReference type="InterPro" id="IPR011706">
    <property type="entry name" value="Cu-oxidase_C"/>
</dbReference>
<dbReference type="AlphaFoldDB" id="A0AA88X3G0"/>
<keyword evidence="2" id="KW-0732">Signal</keyword>
<protein>
    <recommendedName>
        <fullName evidence="3">Plastocyanin-like domain-containing protein</fullName>
    </recommendedName>
</protein>
<evidence type="ECO:0000313" key="4">
    <source>
        <dbReference type="EMBL" id="KAK3039207.1"/>
    </source>
</evidence>
<dbReference type="PANTHER" id="PTHR11709:SF58">
    <property type="entry name" value="SKU5 SIMILAR 3"/>
    <property type="match status" value="1"/>
</dbReference>
<dbReference type="GO" id="GO:0016491">
    <property type="term" value="F:oxidoreductase activity"/>
    <property type="evidence" value="ECO:0007669"/>
    <property type="project" value="InterPro"/>
</dbReference>
<dbReference type="InterPro" id="IPR008972">
    <property type="entry name" value="Cupredoxin"/>
</dbReference>
<comment type="similarity">
    <text evidence="1">Belongs to the multicopper oxidase family.</text>
</comment>
<gene>
    <name evidence="4" type="ORF">RJ639_027911</name>
</gene>
<dbReference type="Pfam" id="PF07731">
    <property type="entry name" value="Cu-oxidase_2"/>
    <property type="match status" value="1"/>
</dbReference>
<evidence type="ECO:0000259" key="3">
    <source>
        <dbReference type="Pfam" id="PF07731"/>
    </source>
</evidence>
<dbReference type="SUPFAM" id="SSF49503">
    <property type="entry name" value="Cupredoxins"/>
    <property type="match status" value="1"/>
</dbReference>
<feature type="domain" description="Plastocyanin-like" evidence="3">
    <location>
        <begin position="38"/>
        <end position="158"/>
    </location>
</feature>